<dbReference type="GO" id="GO:0032259">
    <property type="term" value="P:methylation"/>
    <property type="evidence" value="ECO:0007669"/>
    <property type="project" value="UniProtKB-KW"/>
</dbReference>
<evidence type="ECO:0000256" key="2">
    <source>
        <dbReference type="ARBA" id="ARBA00022679"/>
    </source>
</evidence>
<dbReference type="PANTHER" id="PTHR43397:SF1">
    <property type="entry name" value="ERGOTHIONEINE BIOSYNTHESIS PROTEIN 1"/>
    <property type="match status" value="1"/>
</dbReference>
<feature type="domain" description="Histidine-specific methyltransferase SAM-dependent" evidence="3">
    <location>
        <begin position="11"/>
        <end position="320"/>
    </location>
</feature>
<dbReference type="EMBL" id="JBHSJJ010000008">
    <property type="protein sequence ID" value="MFC4872990.1"/>
    <property type="molecule type" value="Genomic_DNA"/>
</dbReference>
<dbReference type="Pfam" id="PF10017">
    <property type="entry name" value="Methyltransf_33"/>
    <property type="match status" value="1"/>
</dbReference>
<accession>A0ABV9T457</accession>
<evidence type="ECO:0000259" key="3">
    <source>
        <dbReference type="Pfam" id="PF10017"/>
    </source>
</evidence>
<dbReference type="InterPro" id="IPR029063">
    <property type="entry name" value="SAM-dependent_MTases_sf"/>
</dbReference>
<dbReference type="InterPro" id="IPR019257">
    <property type="entry name" value="MeTrfase_dom"/>
</dbReference>
<evidence type="ECO:0000313" key="5">
    <source>
        <dbReference type="Proteomes" id="UP001595818"/>
    </source>
</evidence>
<comment type="caution">
    <text evidence="4">The sequence shown here is derived from an EMBL/GenBank/DDBJ whole genome shotgun (WGS) entry which is preliminary data.</text>
</comment>
<dbReference type="InterPro" id="IPR051128">
    <property type="entry name" value="EgtD_Methyltrsf_superfamily"/>
</dbReference>
<dbReference type="Proteomes" id="UP001595818">
    <property type="component" value="Unassembled WGS sequence"/>
</dbReference>
<evidence type="ECO:0000313" key="4">
    <source>
        <dbReference type="EMBL" id="MFC4872990.1"/>
    </source>
</evidence>
<dbReference type="SUPFAM" id="SSF53335">
    <property type="entry name" value="S-adenosyl-L-methionine-dependent methyltransferases"/>
    <property type="match status" value="1"/>
</dbReference>
<sequence length="322" mass="37105">MKTDYIYQSAFAKDVAKGLTAHPKHIPSRYFYDEYGDLLFQQIMKIPEYYLTRSEFSILETDREKILKPIVDLGQKFNLIELGVGDGFKSKLLLSYLYQQHIPFTYYPNDISSNVLDLLSETLKKEFPDLSFRLIAENYFEALKKNAWRNDQPSLMIFLGSNVGNYTENETKSLLDSISASLESGDQLLLGFDLKKDPAVILRAYNDEGGVTKAFNLNLLKRINRELGADFDLDAFRHWPVYDPVTGTCKSHLVSLKEQRVFVEQLGMEVSFEMAEPIFTEISQKYSVSDVSELVEKAGFEVIEVFMDDKRYFADMLCRKIV</sequence>
<gene>
    <name evidence="4" type="primary">egtD</name>
    <name evidence="4" type="ORF">ACFPFU_14930</name>
</gene>
<keyword evidence="2 4" id="KW-0808">Transferase</keyword>
<dbReference type="NCBIfam" id="TIGR03438">
    <property type="entry name" value="egtD_ergothio"/>
    <property type="match status" value="1"/>
</dbReference>
<dbReference type="RefSeq" id="WP_377065571.1">
    <property type="nucleotide sequence ID" value="NZ_JBHSJJ010000008.1"/>
</dbReference>
<keyword evidence="1 4" id="KW-0489">Methyltransferase</keyword>
<dbReference type="Gene3D" id="3.40.50.150">
    <property type="entry name" value="Vaccinia Virus protein VP39"/>
    <property type="match status" value="1"/>
</dbReference>
<dbReference type="EC" id="2.1.1.44" evidence="4"/>
<dbReference type="InterPro" id="IPR035094">
    <property type="entry name" value="EgtD"/>
</dbReference>
<name>A0ABV9T457_9BACT</name>
<dbReference type="PANTHER" id="PTHR43397">
    <property type="entry name" value="ERGOTHIONEINE BIOSYNTHESIS PROTEIN 1"/>
    <property type="match status" value="1"/>
</dbReference>
<keyword evidence="5" id="KW-1185">Reference proteome</keyword>
<dbReference type="InterPro" id="IPR017804">
    <property type="entry name" value="MeTrfase_EgtD-like"/>
</dbReference>
<dbReference type="GO" id="GO:0052706">
    <property type="term" value="F:L-histidine N(alpha)-methyltransferase activity"/>
    <property type="evidence" value="ECO:0007669"/>
    <property type="project" value="UniProtKB-EC"/>
</dbReference>
<proteinExistence type="predicted"/>
<protein>
    <submittedName>
        <fullName evidence="4">L-histidine N(Alpha)-methyltransferase</fullName>
        <ecNumber evidence="4">2.1.1.44</ecNumber>
    </submittedName>
</protein>
<evidence type="ECO:0000256" key="1">
    <source>
        <dbReference type="ARBA" id="ARBA00022603"/>
    </source>
</evidence>
<organism evidence="4 5">
    <name type="scientific">Negadavirga shengliensis</name>
    <dbReference type="NCBI Taxonomy" id="1389218"/>
    <lineage>
        <taxon>Bacteria</taxon>
        <taxon>Pseudomonadati</taxon>
        <taxon>Bacteroidota</taxon>
        <taxon>Cytophagia</taxon>
        <taxon>Cytophagales</taxon>
        <taxon>Cyclobacteriaceae</taxon>
        <taxon>Negadavirga</taxon>
    </lineage>
</organism>
<dbReference type="PIRSF" id="PIRSF018005">
    <property type="entry name" value="UCP018005"/>
    <property type="match status" value="1"/>
</dbReference>
<reference evidence="5" key="1">
    <citation type="journal article" date="2019" name="Int. J. Syst. Evol. Microbiol.">
        <title>The Global Catalogue of Microorganisms (GCM) 10K type strain sequencing project: providing services to taxonomists for standard genome sequencing and annotation.</title>
        <authorList>
            <consortium name="The Broad Institute Genomics Platform"/>
            <consortium name="The Broad Institute Genome Sequencing Center for Infectious Disease"/>
            <person name="Wu L."/>
            <person name="Ma J."/>
        </authorList>
    </citation>
    <scope>NUCLEOTIDE SEQUENCE [LARGE SCALE GENOMIC DNA]</scope>
    <source>
        <strain evidence="5">CGMCC 4.7466</strain>
    </source>
</reference>